<dbReference type="AlphaFoldDB" id="A0A6B0XW64"/>
<evidence type="ECO:0008006" key="2">
    <source>
        <dbReference type="Google" id="ProtNLM"/>
    </source>
</evidence>
<sequence length="1122" mass="125647">MARELIAERIAIGRRYVRAVDILRDLEDPLALEGYVFTPSVRDGLRRVLGGLGKMSSQRAFRVTGPYGSGKSSFGLLLARLFREGMDGGPATQLSHDLLIGQEVPAYRPIVMPGRLASLTTDLAAATQDVARAEFGESDELARMAGRELDRRTAAGGTDVKAVLDCLTECSERLHSETGKGLLLLIDEMGRYVEFAATNPGSEDPSVFQQLAERAGGSPNNGLAVVGFLHHRFGDYVATLGDWLEGEWRRSSERYEEISFHESHEQLLYLLSEALVTRRAHTAAVKRAAGSLYQEAGERGLFALPSDDLLAIGDKLYPFHPGALACLWSCSRRFGQNERSVFAFLQSSEPFGYQDFAHKTGYGGASWYRIDDVHDHLASQGSLRFQSRDREKRWEMGQDALLVFGDLLSAKARRVLKAVSLVAVLEPMPGMAADVDTLAWLLGCDKDDVRKALAELEKRGVIHRRESLADWSLWSHSSVDLDQWMDKARAAVPEMRRLDEELSQVTSLRSMVAQRHYHRTGTLRSFAVRVGEETMQADSLADGLVVVRPAYPDEDPAQVRRQASLMSMQLGPLAVVRIQPIALGHLAVARYLACWRWIRTNCGELRIDDFARAEVERRVRNLENELRGWLLPFGQANTAERRVDWLHQGKVARIESRAELNRFLSDVCDRTFDKAPILRNELVNRDKLSSAVAAARMRLLGLMIDEERKEFLGLAGAPPERTIYLSMFHDSGMHRETESGMRFGEPGPDDPRGWMPAWRQIDDLSHGAESVGVDTVISRLREPPVGLRAGPALLLIAAYMLRHRGSIALMERGSFQPEITQAHFMRLAKSPKHFALRRIGAVENMEVLGALVEGLSIWSDQRPGVDLKEVVEALFRWWRHLPEFARVTRTVNPMARDVRAILRKATEPVELLLERLPRACEAMGTDGIQAERYALRLDAALTELGDALPKLRGRVEASVLQAFGTRSIGELRKQIVADYADHRLELGSYEIRAFVDRALKEDVDDEDWIDGVVGLIVGRRLEGWDDTLADRFSFEIRGMAQRLARRLTLIRVGKARSAPVRAIHLTTSDGEERSLYLRDGSQEEGDLKARIRTVLAGAQRPDAVLVDLLGEMMDTESRERVK</sequence>
<comment type="caution">
    <text evidence="1">The sequence shown here is derived from an EMBL/GenBank/DDBJ whole genome shotgun (WGS) entry which is preliminary data.</text>
</comment>
<reference evidence="1" key="1">
    <citation type="submission" date="2019-09" db="EMBL/GenBank/DDBJ databases">
        <title>Characterisation of the sponge microbiome using genome-centric metagenomics.</title>
        <authorList>
            <person name="Engelberts J.P."/>
            <person name="Robbins S.J."/>
            <person name="De Goeij J.M."/>
            <person name="Aranda M."/>
            <person name="Bell S.C."/>
            <person name="Webster N.S."/>
        </authorList>
    </citation>
    <scope>NUCLEOTIDE SEQUENCE</scope>
    <source>
        <strain evidence="1">SB0664_bin_43</strain>
    </source>
</reference>
<proteinExistence type="predicted"/>
<gene>
    <name evidence="1" type="ORF">F4Y60_02305</name>
</gene>
<evidence type="ECO:0000313" key="1">
    <source>
        <dbReference type="EMBL" id="MXY32924.1"/>
    </source>
</evidence>
<protein>
    <recommendedName>
        <fullName evidence="2">ATP-binding protein</fullName>
    </recommendedName>
</protein>
<name>A0A6B0XW64_9RHOB</name>
<organism evidence="1">
    <name type="scientific">Boseongicola sp. SB0664_bin_43</name>
    <dbReference type="NCBI Taxonomy" id="2604844"/>
    <lineage>
        <taxon>Bacteria</taxon>
        <taxon>Pseudomonadati</taxon>
        <taxon>Pseudomonadota</taxon>
        <taxon>Alphaproteobacteria</taxon>
        <taxon>Rhodobacterales</taxon>
        <taxon>Paracoccaceae</taxon>
        <taxon>Boseongicola</taxon>
    </lineage>
</organism>
<accession>A0A6B0XW64</accession>
<dbReference type="EMBL" id="VXRY01000090">
    <property type="protein sequence ID" value="MXY32924.1"/>
    <property type="molecule type" value="Genomic_DNA"/>
</dbReference>